<feature type="compositionally biased region" description="Basic and acidic residues" evidence="2">
    <location>
        <begin position="19"/>
        <end position="33"/>
    </location>
</feature>
<evidence type="ECO:0000256" key="1">
    <source>
        <dbReference type="SAM" id="Coils"/>
    </source>
</evidence>
<dbReference type="SUPFAM" id="SSF48065">
    <property type="entry name" value="DBL homology domain (DH-domain)"/>
    <property type="match status" value="1"/>
</dbReference>
<dbReference type="PANTHER" id="PTHR12673:SF263">
    <property type="entry name" value="PLECKSTRIN DOMAIN-CONTAINING PROTEIN"/>
    <property type="match status" value="1"/>
</dbReference>
<feature type="region of interest" description="Disordered" evidence="2">
    <location>
        <begin position="902"/>
        <end position="927"/>
    </location>
</feature>
<dbReference type="CDD" id="cd00160">
    <property type="entry name" value="RhoGEF"/>
    <property type="match status" value="1"/>
</dbReference>
<dbReference type="InterPro" id="IPR000219">
    <property type="entry name" value="DH_dom"/>
</dbReference>
<name>A0ABQ8Z3R6_9EUKA</name>
<sequence>MSTESEKGSKDNCLTTQPKKQEKKERKQKEKFSYLKKKRSNSQDEEIAFIEIKPPTTNKQKRKIKKRTNTKSIKKVLFTQSKYQFDENLNNDIFEQISKFPKDLQQKISEIDNLPTSSQANSLKEIIVRLIAQHDKERQSQNTTLRVFRSQLKQQKIEKEKLQQKIEQINSKENEGNLMIEATNHLIEEMKNQIFEEKKKSDQYQKEKLQLEKKYDLLARKMKESSLVSENNEKNWLKEKQYLKRKIVRLGTELKSTKINQEIMDNQVKKIPSSVQFILQKDEIRKEKDNENGKSDTKSLTKEEIKENSTMPNKNENGNGNKNKNKNGNGNGNENKNGNQNKIGQEYGNEIGNQKGNGNEKEQENFDEFPTQKENENEIEIEIDLDTEIESDFENENGATTKDDTEKKYIEKSSFENFLKQQTKEYENKLLPKWKKKFIEQKKMNIKLKKTLIEEGNEISKIKSESEKKILQLIDHLEEEKHRFSKLETKKQRLLSQVKSYRTQMKTEETKRYQNLIRFIPNLQSQKTIFGQLDENGKKYLASVNIQKCWKGFVTRKHFYKVRKRLNICTEIYETEFEYVSRLSTLLENFLIPIGENEFLPKKELKTYQNEVEIILNLSKKILNRLKVIVKEIKINSKVLIGKVFVELSPAMIVYTTYVNRYSIFYKLIKESAAKSSKFQKFLVEQKRLGQLRLSLFDFLIAPVQRIPRYSLLLASLLRTTDKDHPDHPFLATALKKIDQQAQFLNNNKQQFTNLSKLFSVSSRLRNNESFNLLDTPSRSYIIQFEINLFIKNRSFKRLAVLFNDILIIVKTETKRKNVFSSKDIVYNFQSKLKLAPSLQITELIDDKRGENLLEITDTQNEKYHLVLQIIDTDIKTKCLNMIKRLMYKSTTSEYPKNFGKESNIIQSNSQSSQSSQSSELGLFQND</sequence>
<feature type="compositionally biased region" description="Basic and acidic residues" evidence="2">
    <location>
        <begin position="358"/>
        <end position="373"/>
    </location>
</feature>
<dbReference type="InterPro" id="IPR035899">
    <property type="entry name" value="DBL_dom_sf"/>
</dbReference>
<feature type="coiled-coil region" evidence="1">
    <location>
        <begin position="477"/>
        <end position="511"/>
    </location>
</feature>
<gene>
    <name evidence="4" type="ORF">M0813_14968</name>
</gene>
<proteinExistence type="predicted"/>
<feature type="region of interest" description="Disordered" evidence="2">
    <location>
        <begin position="1"/>
        <end position="46"/>
    </location>
</feature>
<feature type="compositionally biased region" description="Low complexity" evidence="2">
    <location>
        <begin position="313"/>
        <end position="342"/>
    </location>
</feature>
<keyword evidence="1" id="KW-0175">Coiled coil</keyword>
<comment type="caution">
    <text evidence="4">The sequence shown here is derived from an EMBL/GenBank/DDBJ whole genome shotgun (WGS) entry which is preliminary data.</text>
</comment>
<feature type="region of interest" description="Disordered" evidence="2">
    <location>
        <begin position="286"/>
        <end position="373"/>
    </location>
</feature>
<feature type="compositionally biased region" description="Low complexity" evidence="2">
    <location>
        <begin position="903"/>
        <end position="919"/>
    </location>
</feature>
<feature type="compositionally biased region" description="Basic and acidic residues" evidence="2">
    <location>
        <begin position="1"/>
        <end position="10"/>
    </location>
</feature>
<feature type="compositionally biased region" description="Basic and acidic residues" evidence="2">
    <location>
        <begin position="286"/>
        <end position="307"/>
    </location>
</feature>
<feature type="domain" description="DH" evidence="3">
    <location>
        <begin position="564"/>
        <end position="748"/>
    </location>
</feature>
<dbReference type="EMBL" id="JAOAOG010000058">
    <property type="protein sequence ID" value="KAJ6251526.1"/>
    <property type="molecule type" value="Genomic_DNA"/>
</dbReference>
<evidence type="ECO:0000313" key="4">
    <source>
        <dbReference type="EMBL" id="KAJ6251526.1"/>
    </source>
</evidence>
<evidence type="ECO:0000259" key="3">
    <source>
        <dbReference type="PROSITE" id="PS50010"/>
    </source>
</evidence>
<dbReference type="PROSITE" id="PS50010">
    <property type="entry name" value="DH_2"/>
    <property type="match status" value="1"/>
</dbReference>
<evidence type="ECO:0000256" key="2">
    <source>
        <dbReference type="SAM" id="MobiDB-lite"/>
    </source>
</evidence>
<keyword evidence="5" id="KW-1185">Reference proteome</keyword>
<dbReference type="Proteomes" id="UP001150062">
    <property type="component" value="Unassembled WGS sequence"/>
</dbReference>
<dbReference type="PROSITE" id="PS50096">
    <property type="entry name" value="IQ"/>
    <property type="match status" value="1"/>
</dbReference>
<reference evidence="4" key="1">
    <citation type="submission" date="2022-08" db="EMBL/GenBank/DDBJ databases">
        <title>Novel sulfate-reducing endosymbionts in the free-living metamonad Anaeramoeba.</title>
        <authorList>
            <person name="Jerlstrom-Hultqvist J."/>
            <person name="Cepicka I."/>
            <person name="Gallot-Lavallee L."/>
            <person name="Salas-Leiva D."/>
            <person name="Curtis B.A."/>
            <person name="Zahonova K."/>
            <person name="Pipaliya S."/>
            <person name="Dacks J."/>
            <person name="Roger A.J."/>
        </authorList>
    </citation>
    <scope>NUCLEOTIDE SEQUENCE</scope>
    <source>
        <strain evidence="4">Schooner1</strain>
    </source>
</reference>
<dbReference type="Gene3D" id="1.20.900.10">
    <property type="entry name" value="Dbl homology (DH) domain"/>
    <property type="match status" value="1"/>
</dbReference>
<evidence type="ECO:0000313" key="5">
    <source>
        <dbReference type="Proteomes" id="UP001150062"/>
    </source>
</evidence>
<dbReference type="SMART" id="SM00325">
    <property type="entry name" value="RhoGEF"/>
    <property type="match status" value="1"/>
</dbReference>
<dbReference type="Pfam" id="PF00621">
    <property type="entry name" value="RhoGEF"/>
    <property type="match status" value="1"/>
</dbReference>
<accession>A0ABQ8Z3R6</accession>
<dbReference type="SUPFAM" id="SSF50729">
    <property type="entry name" value="PH domain-like"/>
    <property type="match status" value="1"/>
</dbReference>
<organism evidence="4 5">
    <name type="scientific">Anaeramoeba flamelloides</name>
    <dbReference type="NCBI Taxonomy" id="1746091"/>
    <lineage>
        <taxon>Eukaryota</taxon>
        <taxon>Metamonada</taxon>
        <taxon>Anaeramoebidae</taxon>
        <taxon>Anaeramoeba</taxon>
    </lineage>
</organism>
<protein>
    <submittedName>
        <fullName evidence="4">Protein tag-52-related</fullName>
    </submittedName>
</protein>
<dbReference type="PANTHER" id="PTHR12673">
    <property type="entry name" value="FACIOGENITAL DYSPLASIA PROTEIN"/>
    <property type="match status" value="1"/>
</dbReference>
<feature type="coiled-coil region" evidence="1">
    <location>
        <begin position="145"/>
        <end position="221"/>
    </location>
</feature>
<dbReference type="InterPro" id="IPR051092">
    <property type="entry name" value="FYVE_RhoGEF_PH"/>
</dbReference>